<gene>
    <name evidence="9" type="primary">recJ</name>
    <name evidence="9" type="ORF">I5731_17965</name>
</gene>
<feature type="domain" description="DHHA1" evidence="7">
    <location>
        <begin position="383"/>
        <end position="477"/>
    </location>
</feature>
<dbReference type="AlphaFoldDB" id="A0A931N1D4"/>
<reference evidence="9" key="1">
    <citation type="submission" date="2020-12" db="EMBL/GenBank/DDBJ databases">
        <title>Methylobrevis albus sp. nov., isolated from fresh water lack sediment.</title>
        <authorList>
            <person name="Zou Q."/>
        </authorList>
    </citation>
    <scope>NUCLEOTIDE SEQUENCE</scope>
    <source>
        <strain evidence="9">L22</strain>
    </source>
</reference>
<dbReference type="GO" id="GO:0008409">
    <property type="term" value="F:5'-3' exonuclease activity"/>
    <property type="evidence" value="ECO:0007669"/>
    <property type="project" value="InterPro"/>
</dbReference>
<evidence type="ECO:0000259" key="6">
    <source>
        <dbReference type="Pfam" id="PF01368"/>
    </source>
</evidence>
<name>A0A931N1D4_9HYPH</name>
<evidence type="ECO:0000256" key="3">
    <source>
        <dbReference type="ARBA" id="ARBA00022722"/>
    </source>
</evidence>
<dbReference type="Pfam" id="PF17768">
    <property type="entry name" value="RecJ_OB"/>
    <property type="match status" value="1"/>
</dbReference>
<comment type="similarity">
    <text evidence="1">Belongs to the RecJ family.</text>
</comment>
<feature type="domain" description="RecJ OB" evidence="8">
    <location>
        <begin position="492"/>
        <end position="601"/>
    </location>
</feature>
<dbReference type="InterPro" id="IPR003156">
    <property type="entry name" value="DHHA1_dom"/>
</dbReference>
<keyword evidence="4" id="KW-0378">Hydrolase</keyword>
<evidence type="ECO:0000313" key="10">
    <source>
        <dbReference type="Proteomes" id="UP000631694"/>
    </source>
</evidence>
<keyword evidence="3" id="KW-0540">Nuclease</keyword>
<dbReference type="InterPro" id="IPR041122">
    <property type="entry name" value="RecJ_OB"/>
</dbReference>
<comment type="caution">
    <text evidence="9">The sequence shown here is derived from an EMBL/GenBank/DDBJ whole genome shotgun (WGS) entry which is preliminary data.</text>
</comment>
<dbReference type="GO" id="GO:0003676">
    <property type="term" value="F:nucleic acid binding"/>
    <property type="evidence" value="ECO:0007669"/>
    <property type="project" value="InterPro"/>
</dbReference>
<dbReference type="InterPro" id="IPR004610">
    <property type="entry name" value="RecJ"/>
</dbReference>
<dbReference type="InterPro" id="IPR038763">
    <property type="entry name" value="DHH_sf"/>
</dbReference>
<evidence type="ECO:0000256" key="4">
    <source>
        <dbReference type="ARBA" id="ARBA00022801"/>
    </source>
</evidence>
<evidence type="ECO:0000259" key="8">
    <source>
        <dbReference type="Pfam" id="PF17768"/>
    </source>
</evidence>
<accession>A0A931N1D4</accession>
<evidence type="ECO:0000259" key="7">
    <source>
        <dbReference type="Pfam" id="PF02272"/>
    </source>
</evidence>
<protein>
    <recommendedName>
        <fullName evidence="2">Single-stranded-DNA-specific exonuclease RecJ</fullName>
    </recommendedName>
</protein>
<dbReference type="Pfam" id="PF01368">
    <property type="entry name" value="DHH"/>
    <property type="match status" value="1"/>
</dbReference>
<feature type="domain" description="DDH" evidence="6">
    <location>
        <begin position="107"/>
        <end position="263"/>
    </location>
</feature>
<keyword evidence="10" id="KW-1185">Reference proteome</keyword>
<evidence type="ECO:0000313" key="9">
    <source>
        <dbReference type="EMBL" id="MBH0239711.1"/>
    </source>
</evidence>
<dbReference type="GO" id="GO:0006310">
    <property type="term" value="P:DNA recombination"/>
    <property type="evidence" value="ECO:0007669"/>
    <property type="project" value="InterPro"/>
</dbReference>
<dbReference type="Gene3D" id="3.10.310.30">
    <property type="match status" value="1"/>
</dbReference>
<sequence>MTGLGTGAAAGAATPRRFVLDVARSVSDRAWIDRLDPAAAPIARAIAQREGVPEVVARVLAARGVGVDEAAAFLAPSLKALMPDPGTLRDMEAAAERVADAVAAGARVVIFGDYDVDGATSSAIVSRFLAAQGIKAEIVIPDRIVDGYGPNPRLVEEIAARADLMIAVDCGTHSFEAFETARARGLDVVVFDHHQAGETLPSTAALVNPNRQDDLSGLGHLCAAGVAFLGMVAVNRVLRRRGRYAGGGEPDLFALLDLVALGTICDVVPLIGLNRAFVVQGLKVMRARANRGIAALCDVVRLNGPVTPYHLGFLIGPRINAGGRIGDAALGARLLTSDDMLESSRIATELDALNKERQAIEAAMLAEAEATVAVRLVTSDPAVILAASADWHPGIVGLVAARLKERHARPAFAIALDPDGRGTGSGRSVAGVDLGRVVRAAVDEGLLLKGGGHAMAAGLTVAPGGIEALEAFLESRLAADVAEARTGTEFLVDGALTAGGANIALAEMLERAGPFGSGQPEPVFVFPAHRIVYADPAGHGHVRVTLASSDGARIKAMAFRAAERPLGEFLLGARDRPVHVAAVLTVDHWQGEARGQLRLLDAADPATTARGR</sequence>
<dbReference type="PANTHER" id="PTHR30255">
    <property type="entry name" value="SINGLE-STRANDED-DNA-SPECIFIC EXONUCLEASE RECJ"/>
    <property type="match status" value="1"/>
</dbReference>
<dbReference type="RefSeq" id="WP_197312793.1">
    <property type="nucleotide sequence ID" value="NZ_JADZLT010000056.1"/>
</dbReference>
<dbReference type="Pfam" id="PF02272">
    <property type="entry name" value="DHHA1"/>
    <property type="match status" value="1"/>
</dbReference>
<evidence type="ECO:0000256" key="5">
    <source>
        <dbReference type="ARBA" id="ARBA00022839"/>
    </source>
</evidence>
<dbReference type="NCBIfam" id="TIGR00644">
    <property type="entry name" value="recJ"/>
    <property type="match status" value="1"/>
</dbReference>
<dbReference type="InterPro" id="IPR001667">
    <property type="entry name" value="DDH_dom"/>
</dbReference>
<evidence type="ECO:0000256" key="1">
    <source>
        <dbReference type="ARBA" id="ARBA00005915"/>
    </source>
</evidence>
<dbReference type="EMBL" id="JADZLT010000056">
    <property type="protein sequence ID" value="MBH0239711.1"/>
    <property type="molecule type" value="Genomic_DNA"/>
</dbReference>
<keyword evidence="5 9" id="KW-0269">Exonuclease</keyword>
<dbReference type="Gene3D" id="3.90.1640.30">
    <property type="match status" value="1"/>
</dbReference>
<proteinExistence type="inferred from homology"/>
<organism evidence="9 10">
    <name type="scientific">Methylobrevis albus</name>
    <dbReference type="NCBI Taxonomy" id="2793297"/>
    <lineage>
        <taxon>Bacteria</taxon>
        <taxon>Pseudomonadati</taxon>
        <taxon>Pseudomonadota</taxon>
        <taxon>Alphaproteobacteria</taxon>
        <taxon>Hyphomicrobiales</taxon>
        <taxon>Pleomorphomonadaceae</taxon>
        <taxon>Methylobrevis</taxon>
    </lineage>
</organism>
<dbReference type="PANTHER" id="PTHR30255:SF2">
    <property type="entry name" value="SINGLE-STRANDED-DNA-SPECIFIC EXONUCLEASE RECJ"/>
    <property type="match status" value="1"/>
</dbReference>
<dbReference type="InterPro" id="IPR051673">
    <property type="entry name" value="SSDNA_exonuclease_RecJ"/>
</dbReference>
<dbReference type="Proteomes" id="UP000631694">
    <property type="component" value="Unassembled WGS sequence"/>
</dbReference>
<dbReference type="GO" id="GO:0006281">
    <property type="term" value="P:DNA repair"/>
    <property type="evidence" value="ECO:0007669"/>
    <property type="project" value="InterPro"/>
</dbReference>
<dbReference type="SUPFAM" id="SSF64182">
    <property type="entry name" value="DHH phosphoesterases"/>
    <property type="match status" value="1"/>
</dbReference>
<evidence type="ECO:0000256" key="2">
    <source>
        <dbReference type="ARBA" id="ARBA00019841"/>
    </source>
</evidence>